<gene>
    <name evidence="1" type="ORF">NPIL_300421</name>
</gene>
<evidence type="ECO:0000313" key="2">
    <source>
        <dbReference type="Proteomes" id="UP000887013"/>
    </source>
</evidence>
<proteinExistence type="predicted"/>
<dbReference type="EMBL" id="BMAW01129302">
    <property type="protein sequence ID" value="GFU29846.1"/>
    <property type="molecule type" value="Genomic_DNA"/>
</dbReference>
<accession>A0A8X6QT95</accession>
<reference evidence="1" key="1">
    <citation type="submission" date="2020-08" db="EMBL/GenBank/DDBJ databases">
        <title>Multicomponent nature underlies the extraordinary mechanical properties of spider dragline silk.</title>
        <authorList>
            <person name="Kono N."/>
            <person name="Nakamura H."/>
            <person name="Mori M."/>
            <person name="Yoshida Y."/>
            <person name="Ohtoshi R."/>
            <person name="Malay A.D."/>
            <person name="Moran D.A.P."/>
            <person name="Tomita M."/>
            <person name="Numata K."/>
            <person name="Arakawa K."/>
        </authorList>
    </citation>
    <scope>NUCLEOTIDE SEQUENCE</scope>
</reference>
<sequence length="110" mass="12747">MAQRQIYLDATQSAERNALRFASRRLQLTFSSREGNAWRAKNLLVSGLFSVESVRPQRKDLPTMLKSSSLDKLQRVETRFLPKEGVVTIKWMDIKLSLCKLLRIQVIQQL</sequence>
<comment type="caution">
    <text evidence="1">The sequence shown here is derived from an EMBL/GenBank/DDBJ whole genome shotgun (WGS) entry which is preliminary data.</text>
</comment>
<name>A0A8X6QT95_NEPPI</name>
<dbReference type="Proteomes" id="UP000887013">
    <property type="component" value="Unassembled WGS sequence"/>
</dbReference>
<evidence type="ECO:0000313" key="1">
    <source>
        <dbReference type="EMBL" id="GFU29846.1"/>
    </source>
</evidence>
<keyword evidence="2" id="KW-1185">Reference proteome</keyword>
<dbReference type="AlphaFoldDB" id="A0A8X6QT95"/>
<organism evidence="1 2">
    <name type="scientific">Nephila pilipes</name>
    <name type="common">Giant wood spider</name>
    <name type="synonym">Nephila maculata</name>
    <dbReference type="NCBI Taxonomy" id="299642"/>
    <lineage>
        <taxon>Eukaryota</taxon>
        <taxon>Metazoa</taxon>
        <taxon>Ecdysozoa</taxon>
        <taxon>Arthropoda</taxon>
        <taxon>Chelicerata</taxon>
        <taxon>Arachnida</taxon>
        <taxon>Araneae</taxon>
        <taxon>Araneomorphae</taxon>
        <taxon>Entelegynae</taxon>
        <taxon>Araneoidea</taxon>
        <taxon>Nephilidae</taxon>
        <taxon>Nephila</taxon>
    </lineage>
</organism>
<dbReference type="OrthoDB" id="6437726at2759"/>
<protein>
    <submittedName>
        <fullName evidence="1">Uncharacterized protein</fullName>
    </submittedName>
</protein>